<evidence type="ECO:0000313" key="2">
    <source>
        <dbReference type="Proteomes" id="UP000039865"/>
    </source>
</evidence>
<dbReference type="FunCoup" id="A0A078AIV4">
    <property type="interactions" value="17"/>
</dbReference>
<name>A0A078AIV4_STYLE</name>
<reference evidence="1 2" key="1">
    <citation type="submission" date="2014-06" db="EMBL/GenBank/DDBJ databases">
        <authorList>
            <person name="Swart Estienne"/>
        </authorList>
    </citation>
    <scope>NUCLEOTIDE SEQUENCE [LARGE SCALE GENOMIC DNA]</scope>
    <source>
        <strain evidence="1 2">130c</strain>
    </source>
</reference>
<keyword evidence="2" id="KW-1185">Reference proteome</keyword>
<dbReference type="Proteomes" id="UP000039865">
    <property type="component" value="Unassembled WGS sequence"/>
</dbReference>
<gene>
    <name evidence="1" type="primary">Contig17671.g18791</name>
    <name evidence="1" type="ORF">STYLEM_11270</name>
</gene>
<organism evidence="1 2">
    <name type="scientific">Stylonychia lemnae</name>
    <name type="common">Ciliate</name>
    <dbReference type="NCBI Taxonomy" id="5949"/>
    <lineage>
        <taxon>Eukaryota</taxon>
        <taxon>Sar</taxon>
        <taxon>Alveolata</taxon>
        <taxon>Ciliophora</taxon>
        <taxon>Intramacronucleata</taxon>
        <taxon>Spirotrichea</taxon>
        <taxon>Stichotrichia</taxon>
        <taxon>Sporadotrichida</taxon>
        <taxon>Oxytrichidae</taxon>
        <taxon>Stylonychinae</taxon>
        <taxon>Stylonychia</taxon>
    </lineage>
</organism>
<protein>
    <recommendedName>
        <fullName evidence="3">Dynein light chain tctex-type 1</fullName>
    </recommendedName>
</protein>
<dbReference type="CDD" id="cd21455">
    <property type="entry name" value="DLC-like_DYNLT1_DYNLT3"/>
    <property type="match status" value="1"/>
</dbReference>
<dbReference type="GO" id="GO:0045505">
    <property type="term" value="F:dynein intermediate chain binding"/>
    <property type="evidence" value="ECO:0007669"/>
    <property type="project" value="TreeGrafter"/>
</dbReference>
<dbReference type="AlphaFoldDB" id="A0A078AIV4"/>
<dbReference type="InterPro" id="IPR005334">
    <property type="entry name" value="Tctex-1-like"/>
</dbReference>
<dbReference type="InterPro" id="IPR038586">
    <property type="entry name" value="Tctex-1-like_sf"/>
</dbReference>
<dbReference type="Gene3D" id="3.30.1140.40">
    <property type="entry name" value="Tctex-1"/>
    <property type="match status" value="1"/>
</dbReference>
<sequence>MENIQDVGFNSDEVQKIAEQAVEQVVGKETAVYQKDKANVWTQQITDLIVIELAKLQKPYKYAVTCIIAENKGNVLHTASTAYWEIKKDGLLSVQVGSETFYCIVTVFSSSI</sequence>
<dbReference type="PANTHER" id="PTHR21255:SF4">
    <property type="entry name" value="DYNEIN LIGHT CHAIN TCTEX-TYPE"/>
    <property type="match status" value="1"/>
</dbReference>
<evidence type="ECO:0008006" key="3">
    <source>
        <dbReference type="Google" id="ProtNLM"/>
    </source>
</evidence>
<evidence type="ECO:0000313" key="1">
    <source>
        <dbReference type="EMBL" id="CDW82240.1"/>
    </source>
</evidence>
<proteinExistence type="predicted"/>
<dbReference type="EMBL" id="CCKQ01010709">
    <property type="protein sequence ID" value="CDW82240.1"/>
    <property type="molecule type" value="Genomic_DNA"/>
</dbReference>
<accession>A0A078AIV4</accession>
<dbReference type="GO" id="GO:0005868">
    <property type="term" value="C:cytoplasmic dynein complex"/>
    <property type="evidence" value="ECO:0007669"/>
    <property type="project" value="TreeGrafter"/>
</dbReference>
<dbReference type="InParanoid" id="A0A078AIV4"/>
<dbReference type="OrthoDB" id="284212at2759"/>
<dbReference type="GO" id="GO:0007018">
    <property type="term" value="P:microtubule-based movement"/>
    <property type="evidence" value="ECO:0007669"/>
    <property type="project" value="TreeGrafter"/>
</dbReference>
<dbReference type="PANTHER" id="PTHR21255">
    <property type="entry name" value="T-COMPLEX-ASSOCIATED-TESTIS-EXPRESSED 1/ DYNEIN LIGHT CHAIN"/>
    <property type="match status" value="1"/>
</dbReference>
<dbReference type="OMA" id="NIVTCAV"/>
<dbReference type="GO" id="GO:0005737">
    <property type="term" value="C:cytoplasm"/>
    <property type="evidence" value="ECO:0007669"/>
    <property type="project" value="TreeGrafter"/>
</dbReference>
<dbReference type="Pfam" id="PF03645">
    <property type="entry name" value="Tctex-1"/>
    <property type="match status" value="1"/>
</dbReference>